<feature type="domain" description="Ubiquitin-like" evidence="1">
    <location>
        <begin position="16"/>
        <end position="91"/>
    </location>
</feature>
<reference evidence="2 3" key="1">
    <citation type="journal article" date="2013" name="Plant Cell">
        <title>The transition from a phytopathogenic smut ancestor to an anamorphic biocontrol agent deciphered by comparative whole-genome analysis.</title>
        <authorList>
            <person name="Lefebvre F."/>
            <person name="Joly D.L."/>
            <person name="Labbe C."/>
            <person name="Teichmann B."/>
            <person name="Linning R."/>
            <person name="Belzile F."/>
            <person name="Bakkeren G."/>
            <person name="Belanger R.R."/>
        </authorList>
    </citation>
    <scope>NUCLEOTIDE SEQUENCE [LARGE SCALE GENOMIC DNA]</scope>
    <source>
        <strain evidence="2 3">PF-1</strain>
    </source>
</reference>
<dbReference type="InterPro" id="IPR022617">
    <property type="entry name" value="Rad60/SUMO-like_dom"/>
</dbReference>
<evidence type="ECO:0000313" key="2">
    <source>
        <dbReference type="EMBL" id="EPQ29794.1"/>
    </source>
</evidence>
<dbReference type="RefSeq" id="XP_007878175.1">
    <property type="nucleotide sequence ID" value="XM_007879984.1"/>
</dbReference>
<dbReference type="InterPro" id="IPR029071">
    <property type="entry name" value="Ubiquitin-like_domsf"/>
</dbReference>
<sequence length="94" mass="10414">MSDSEQPQPKPENEQLNIKVKDANGNEVFFKVKKNTRLSKLKMAYADKMGKPVNSVRFIFDGQRIGDDDTAESLGMEDSDEIDAMIEQTGGACA</sequence>
<evidence type="ECO:0000259" key="1">
    <source>
        <dbReference type="PROSITE" id="PS50053"/>
    </source>
</evidence>
<dbReference type="SUPFAM" id="SSF54236">
    <property type="entry name" value="Ubiquitin-like"/>
    <property type="match status" value="1"/>
</dbReference>
<dbReference type="GeneID" id="19316587"/>
<dbReference type="AlphaFoldDB" id="A0A061HBE6"/>
<protein>
    <recommendedName>
        <fullName evidence="1">Ubiquitin-like domain-containing protein</fullName>
    </recommendedName>
</protein>
<name>A0A061HBE6_9BASI</name>
<evidence type="ECO:0000313" key="3">
    <source>
        <dbReference type="Proteomes" id="UP000053664"/>
    </source>
</evidence>
<dbReference type="Proteomes" id="UP000053664">
    <property type="component" value="Unassembled WGS sequence"/>
</dbReference>
<dbReference type="EMBL" id="KE361629">
    <property type="protein sequence ID" value="EPQ29794.1"/>
    <property type="molecule type" value="Genomic_DNA"/>
</dbReference>
<dbReference type="HOGENOM" id="CLU_148322_6_0_1"/>
<dbReference type="KEGG" id="pfp:PFL1_02467"/>
<dbReference type="CDD" id="cd16116">
    <property type="entry name" value="Ubl_Smt3_like"/>
    <property type="match status" value="1"/>
</dbReference>
<dbReference type="eggNOG" id="KOG1769">
    <property type="taxonomic scope" value="Eukaryota"/>
</dbReference>
<dbReference type="Pfam" id="PF11976">
    <property type="entry name" value="Rad60-SLD"/>
    <property type="match status" value="1"/>
</dbReference>
<dbReference type="PROSITE" id="PS50053">
    <property type="entry name" value="UBIQUITIN_2"/>
    <property type="match status" value="1"/>
</dbReference>
<accession>A0A061HBE6</accession>
<proteinExistence type="predicted"/>
<dbReference type="FunFam" id="3.10.20.90:FF:000202">
    <property type="entry name" value="Small ubiquitin-related modifier I"/>
    <property type="match status" value="1"/>
</dbReference>
<gene>
    <name evidence="2" type="ORF">PFL1_02467</name>
</gene>
<dbReference type="InterPro" id="IPR000626">
    <property type="entry name" value="Ubiquitin-like_dom"/>
</dbReference>
<dbReference type="Gene3D" id="3.10.20.90">
    <property type="entry name" value="Phosphatidylinositol 3-kinase Catalytic Subunit, Chain A, domain 1"/>
    <property type="match status" value="1"/>
</dbReference>
<organism evidence="2 3">
    <name type="scientific">Pseudozyma flocculosa PF-1</name>
    <dbReference type="NCBI Taxonomy" id="1277687"/>
    <lineage>
        <taxon>Eukaryota</taxon>
        <taxon>Fungi</taxon>
        <taxon>Dikarya</taxon>
        <taxon>Basidiomycota</taxon>
        <taxon>Ustilaginomycotina</taxon>
        <taxon>Ustilaginomycetes</taxon>
        <taxon>Ustilaginales</taxon>
        <taxon>Ustilaginaceae</taxon>
        <taxon>Pseudozyma</taxon>
    </lineage>
</organism>
<dbReference type="SMART" id="SM00213">
    <property type="entry name" value="UBQ"/>
    <property type="match status" value="1"/>
</dbReference>
<dbReference type="OrthoDB" id="442921at2759"/>
<dbReference type="PANTHER" id="PTHR10562">
    <property type="entry name" value="SMALL UBIQUITIN-RELATED MODIFIER"/>
    <property type="match status" value="1"/>
</dbReference>